<dbReference type="Pfam" id="PF02113">
    <property type="entry name" value="Peptidase_S13"/>
    <property type="match status" value="1"/>
</dbReference>
<dbReference type="GO" id="GO:0009002">
    <property type="term" value="F:serine-type D-Ala-D-Ala carboxypeptidase activity"/>
    <property type="evidence" value="ECO:0007669"/>
    <property type="project" value="UniProtKB-EC"/>
</dbReference>
<comment type="similarity">
    <text evidence="1">Belongs to the peptidase S13 family.</text>
</comment>
<dbReference type="PANTHER" id="PTHR30023:SF0">
    <property type="entry name" value="PENICILLIN-SENSITIVE CARBOXYPEPTIDASE A"/>
    <property type="match status" value="1"/>
</dbReference>
<keyword evidence="2 4" id="KW-0378">Hydrolase</keyword>
<dbReference type="Gene3D" id="3.40.710.10">
    <property type="entry name" value="DD-peptidase/beta-lactamase superfamily"/>
    <property type="match status" value="1"/>
</dbReference>
<keyword evidence="4" id="KW-0121">Carboxypeptidase</keyword>
<dbReference type="InterPro" id="IPR000667">
    <property type="entry name" value="Peptidase_S13"/>
</dbReference>
<dbReference type="EC" id="3.4.16.4" evidence="4"/>
<comment type="caution">
    <text evidence="4">The sequence shown here is derived from an EMBL/GenBank/DDBJ whole genome shotgun (WGS) entry which is preliminary data.</text>
</comment>
<dbReference type="Proteomes" id="UP001275315">
    <property type="component" value="Unassembled WGS sequence"/>
</dbReference>
<dbReference type="RefSeq" id="WP_320380761.1">
    <property type="nucleotide sequence ID" value="NZ_JAWDIQ010000003.1"/>
</dbReference>
<evidence type="ECO:0000256" key="1">
    <source>
        <dbReference type="ARBA" id="ARBA00006096"/>
    </source>
</evidence>
<dbReference type="Gene3D" id="3.50.80.20">
    <property type="entry name" value="D-Ala-D-Ala carboxypeptidase C, peptidase S13"/>
    <property type="match status" value="1"/>
</dbReference>
<dbReference type="NCBIfam" id="TIGR00666">
    <property type="entry name" value="PBP4"/>
    <property type="match status" value="1"/>
</dbReference>
<gene>
    <name evidence="4" type="primary">dacB</name>
    <name evidence="4" type="ORF">RWD45_16595</name>
</gene>
<dbReference type="InterPro" id="IPR012338">
    <property type="entry name" value="Beta-lactam/transpept-like"/>
</dbReference>
<feature type="signal peptide" evidence="3">
    <location>
        <begin position="1"/>
        <end position="24"/>
    </location>
</feature>
<evidence type="ECO:0000313" key="5">
    <source>
        <dbReference type="Proteomes" id="UP001275315"/>
    </source>
</evidence>
<evidence type="ECO:0000313" key="4">
    <source>
        <dbReference type="EMBL" id="MDY0409903.1"/>
    </source>
</evidence>
<feature type="chain" id="PRO_5046629878" evidence="3">
    <location>
        <begin position="25"/>
        <end position="342"/>
    </location>
</feature>
<evidence type="ECO:0000256" key="3">
    <source>
        <dbReference type="SAM" id="SignalP"/>
    </source>
</evidence>
<organism evidence="4 5">
    <name type="scientific">Paracerasibacillus soli</name>
    <dbReference type="NCBI Taxonomy" id="480284"/>
    <lineage>
        <taxon>Bacteria</taxon>
        <taxon>Bacillati</taxon>
        <taxon>Bacillota</taxon>
        <taxon>Bacilli</taxon>
        <taxon>Bacillales</taxon>
        <taxon>Bacillaceae</taxon>
        <taxon>Paracerasibacillus</taxon>
    </lineage>
</organism>
<dbReference type="EMBL" id="JAWDIQ010000003">
    <property type="protein sequence ID" value="MDY0409903.1"/>
    <property type="molecule type" value="Genomic_DNA"/>
</dbReference>
<keyword evidence="4" id="KW-0645">Protease</keyword>
<sequence>MKRKLAIICSVMIFAGLSIFLFQATVGKKGAADATATRSIFSTKQEKFISEKDMQQMVEKTTTPLATATPTTAKLKNDQELDRKLKEVIASGPLQGASVGVSVRDAKDGTLIYSHHGDTNFQPASNMKLLTGAAALETLGGDYTFETEILTDGKIDGNVLEGNLYIKGKGDPTLLKENLDTFAKQLHEKGIQKVTGHLIGDDTWYDDERYSQDLNWSDEFNYTGAAVSALTMSPNDDYDTGSIIVTVKANEKVGQAPHIEIQPKNDYVKVINHAKTVRKGELNQVTIEREHGTNNLIIDGAIPSGSSKEVWRAVLGTNRFYFVYVASIINGTRYQDIFGSET</sequence>
<proteinExistence type="inferred from homology"/>
<reference evidence="4 5" key="1">
    <citation type="submission" date="2023-10" db="EMBL/GenBank/DDBJ databases">
        <title>Virgibacillus soli CC-YMP-6 genome.</title>
        <authorList>
            <person name="Miliotis G."/>
            <person name="Sengupta P."/>
            <person name="Hameed A."/>
            <person name="Chuvochina M."/>
            <person name="Mcdonagh F."/>
            <person name="Simpson A.C."/>
            <person name="Singh N.K."/>
            <person name="Rekha P.D."/>
            <person name="Raman K."/>
            <person name="Hugenholtz P."/>
            <person name="Venkateswaran K."/>
        </authorList>
    </citation>
    <scope>NUCLEOTIDE SEQUENCE [LARGE SCALE GENOMIC DNA]</scope>
    <source>
        <strain evidence="4 5">CC-YMP-6</strain>
    </source>
</reference>
<dbReference type="PANTHER" id="PTHR30023">
    <property type="entry name" value="D-ALANYL-D-ALANINE CARBOXYPEPTIDASE"/>
    <property type="match status" value="1"/>
</dbReference>
<name>A0ABU5CU67_9BACI</name>
<keyword evidence="5" id="KW-1185">Reference proteome</keyword>
<accession>A0ABU5CU67</accession>
<evidence type="ECO:0000256" key="2">
    <source>
        <dbReference type="ARBA" id="ARBA00022801"/>
    </source>
</evidence>
<keyword evidence="3" id="KW-0732">Signal</keyword>
<protein>
    <submittedName>
        <fullName evidence="4">D-alanyl-D-alanine carboxypeptidase/D-alanyl-D-alanine-endopeptidase</fullName>
        <ecNumber evidence="4">3.4.16.4</ecNumber>
    </submittedName>
</protein>
<dbReference type="SUPFAM" id="SSF56601">
    <property type="entry name" value="beta-lactamase/transpeptidase-like"/>
    <property type="match status" value="1"/>
</dbReference>